<dbReference type="Proteomes" id="UP000499080">
    <property type="component" value="Unassembled WGS sequence"/>
</dbReference>
<keyword evidence="2" id="KW-1185">Reference proteome</keyword>
<dbReference type="OrthoDB" id="6624230at2759"/>
<name>A0A4Y2H7S8_ARAVE</name>
<accession>A0A4Y2H7S8</accession>
<reference evidence="1 2" key="1">
    <citation type="journal article" date="2019" name="Sci. Rep.">
        <title>Orb-weaving spider Araneus ventricosus genome elucidates the spidroin gene catalogue.</title>
        <authorList>
            <person name="Kono N."/>
            <person name="Nakamura H."/>
            <person name="Ohtoshi R."/>
            <person name="Moran D.A.P."/>
            <person name="Shinohara A."/>
            <person name="Yoshida Y."/>
            <person name="Fujiwara M."/>
            <person name="Mori M."/>
            <person name="Tomita M."/>
            <person name="Arakawa K."/>
        </authorList>
    </citation>
    <scope>NUCLEOTIDE SEQUENCE [LARGE SCALE GENOMIC DNA]</scope>
</reference>
<evidence type="ECO:0000313" key="2">
    <source>
        <dbReference type="Proteomes" id="UP000499080"/>
    </source>
</evidence>
<gene>
    <name evidence="1" type="ORF">AVEN_166847_1</name>
</gene>
<evidence type="ECO:0000313" key="1">
    <source>
        <dbReference type="EMBL" id="GBM62352.1"/>
    </source>
</evidence>
<dbReference type="AlphaFoldDB" id="A0A4Y2H7S8"/>
<evidence type="ECO:0008006" key="3">
    <source>
        <dbReference type="Google" id="ProtNLM"/>
    </source>
</evidence>
<comment type="caution">
    <text evidence="1">The sequence shown here is derived from an EMBL/GenBank/DDBJ whole genome shotgun (WGS) entry which is preliminary data.</text>
</comment>
<protein>
    <recommendedName>
        <fullName evidence="3">RNA-directed DNA polymerase from transposon X-element</fullName>
    </recommendedName>
</protein>
<proteinExistence type="predicted"/>
<dbReference type="EMBL" id="BGPR01001811">
    <property type="protein sequence ID" value="GBM62352.1"/>
    <property type="molecule type" value="Genomic_DNA"/>
</dbReference>
<organism evidence="1 2">
    <name type="scientific">Araneus ventricosus</name>
    <name type="common">Orbweaver spider</name>
    <name type="synonym">Epeira ventricosa</name>
    <dbReference type="NCBI Taxonomy" id="182803"/>
    <lineage>
        <taxon>Eukaryota</taxon>
        <taxon>Metazoa</taxon>
        <taxon>Ecdysozoa</taxon>
        <taxon>Arthropoda</taxon>
        <taxon>Chelicerata</taxon>
        <taxon>Arachnida</taxon>
        <taxon>Araneae</taxon>
        <taxon>Araneomorphae</taxon>
        <taxon>Entelegynae</taxon>
        <taxon>Araneoidea</taxon>
        <taxon>Araneidae</taxon>
        <taxon>Araneus</taxon>
    </lineage>
</organism>
<sequence>MDSKAKIDESVQQFNCCITSPINLSNRTKVISGLFRQLPKEILSKITIKNRLRKLDQIAFFPPYKRKAFKLQKEIQKDIETYDNNRWKETIMDINPEDNILYDVNRKLSKKFIPTPPILNTDGIKYTSLG</sequence>